<evidence type="ECO:0000313" key="1">
    <source>
        <dbReference type="EMBL" id="KAI3810090.1"/>
    </source>
</evidence>
<accession>A0ACB9IQ07</accession>
<name>A0ACB9IQ07_9ASTR</name>
<sequence>MKGTKPTCTTCNSDEEDQTCTTCNSELGFDNHCVRAEDKDNGFGCMETVVLEALGKAAVDGDDDGGSAKAGGVRGTRERRNKISRYAREPEIHPDCFGLRVRLRGDLSVGYSIVIGETKRIIILDVQKHEEITQNQEKISIWKSIACSCTQGVKPGSQNQALVKIGGCMAVHPNARPCKW</sequence>
<dbReference type="EMBL" id="CM042024">
    <property type="protein sequence ID" value="KAI3810090.1"/>
    <property type="molecule type" value="Genomic_DNA"/>
</dbReference>
<comment type="caution">
    <text evidence="1">The sequence shown here is derived from an EMBL/GenBank/DDBJ whole genome shotgun (WGS) entry which is preliminary data.</text>
</comment>
<gene>
    <name evidence="1" type="ORF">L1987_19698</name>
</gene>
<reference evidence="2" key="1">
    <citation type="journal article" date="2022" name="Mol. Ecol. Resour.">
        <title>The genomes of chicory, endive, great burdock and yacon provide insights into Asteraceae palaeo-polyploidization history and plant inulin production.</title>
        <authorList>
            <person name="Fan W."/>
            <person name="Wang S."/>
            <person name="Wang H."/>
            <person name="Wang A."/>
            <person name="Jiang F."/>
            <person name="Liu H."/>
            <person name="Zhao H."/>
            <person name="Xu D."/>
            <person name="Zhang Y."/>
        </authorList>
    </citation>
    <scope>NUCLEOTIDE SEQUENCE [LARGE SCALE GENOMIC DNA]</scope>
    <source>
        <strain evidence="2">cv. Yunnan</strain>
    </source>
</reference>
<reference evidence="1 2" key="2">
    <citation type="journal article" date="2022" name="Mol. Ecol. Resour.">
        <title>The genomes of chicory, endive, great burdock and yacon provide insights into Asteraceae paleo-polyploidization history and plant inulin production.</title>
        <authorList>
            <person name="Fan W."/>
            <person name="Wang S."/>
            <person name="Wang H."/>
            <person name="Wang A."/>
            <person name="Jiang F."/>
            <person name="Liu H."/>
            <person name="Zhao H."/>
            <person name="Xu D."/>
            <person name="Zhang Y."/>
        </authorList>
    </citation>
    <scope>NUCLEOTIDE SEQUENCE [LARGE SCALE GENOMIC DNA]</scope>
    <source>
        <strain evidence="2">cv. Yunnan</strain>
        <tissue evidence="1">Leaves</tissue>
    </source>
</reference>
<organism evidence="1 2">
    <name type="scientific">Smallanthus sonchifolius</name>
    <dbReference type="NCBI Taxonomy" id="185202"/>
    <lineage>
        <taxon>Eukaryota</taxon>
        <taxon>Viridiplantae</taxon>
        <taxon>Streptophyta</taxon>
        <taxon>Embryophyta</taxon>
        <taxon>Tracheophyta</taxon>
        <taxon>Spermatophyta</taxon>
        <taxon>Magnoliopsida</taxon>
        <taxon>eudicotyledons</taxon>
        <taxon>Gunneridae</taxon>
        <taxon>Pentapetalae</taxon>
        <taxon>asterids</taxon>
        <taxon>campanulids</taxon>
        <taxon>Asterales</taxon>
        <taxon>Asteraceae</taxon>
        <taxon>Asteroideae</taxon>
        <taxon>Heliantheae alliance</taxon>
        <taxon>Millerieae</taxon>
        <taxon>Smallanthus</taxon>
    </lineage>
</organism>
<proteinExistence type="predicted"/>
<evidence type="ECO:0000313" key="2">
    <source>
        <dbReference type="Proteomes" id="UP001056120"/>
    </source>
</evidence>
<protein>
    <submittedName>
        <fullName evidence="1">Uncharacterized protein</fullName>
    </submittedName>
</protein>
<dbReference type="Proteomes" id="UP001056120">
    <property type="component" value="Linkage Group LG07"/>
</dbReference>
<keyword evidence="2" id="KW-1185">Reference proteome</keyword>